<organism evidence="1 2">
    <name type="scientific">Pelagibaculum spongiae</name>
    <dbReference type="NCBI Taxonomy" id="2080658"/>
    <lineage>
        <taxon>Bacteria</taxon>
        <taxon>Pseudomonadati</taxon>
        <taxon>Pseudomonadota</taxon>
        <taxon>Gammaproteobacteria</taxon>
        <taxon>Oceanospirillales</taxon>
        <taxon>Pelagibaculum</taxon>
    </lineage>
</organism>
<comment type="caution">
    <text evidence="1">The sequence shown here is derived from an EMBL/GenBank/DDBJ whole genome shotgun (WGS) entry which is preliminary data.</text>
</comment>
<dbReference type="Proteomes" id="UP000244906">
    <property type="component" value="Unassembled WGS sequence"/>
</dbReference>
<protein>
    <submittedName>
        <fullName evidence="1">Uncharacterized protein</fullName>
    </submittedName>
</protein>
<sequence>MANSHSFSKAMKSLMTTFDKVRHSNEGIANIFPLLIENKTLDRALQQNANGYWSIYLDDNQTHIIPKNDKHCPKATRDYFQPIYVEEFTKNLSVIYVSPSKNHWFEKDILSSSDIDLLELTPLELEAAAITNQTDFCITQDYTELEKHPDYGFLHFDSGGLFAASTLLNPMVLMNAEDNFGSEFAAYICSTDLLIITAIDPVMQQNAVNFAIEHYSSGVADHFFPKALIYQNGCWSEGEAYIGRH</sequence>
<reference evidence="1 2" key="1">
    <citation type="submission" date="2018-04" db="EMBL/GenBank/DDBJ databases">
        <title>Thalassorhabdus spongiae gen. nov., sp. nov., isolated from a marine sponge in South-West Iceland.</title>
        <authorList>
            <person name="Knobloch S."/>
            <person name="Daussin A."/>
            <person name="Johannsson R."/>
            <person name="Marteinsson V.T."/>
        </authorList>
    </citation>
    <scope>NUCLEOTIDE SEQUENCE [LARGE SCALE GENOMIC DNA]</scope>
    <source>
        <strain evidence="1 2">Hp12</strain>
    </source>
</reference>
<dbReference type="EMBL" id="QDDL01000006">
    <property type="protein sequence ID" value="PVZ67593.1"/>
    <property type="molecule type" value="Genomic_DNA"/>
</dbReference>
<evidence type="ECO:0000313" key="2">
    <source>
        <dbReference type="Proteomes" id="UP000244906"/>
    </source>
</evidence>
<dbReference type="AlphaFoldDB" id="A0A2V1GS92"/>
<proteinExistence type="predicted"/>
<evidence type="ECO:0000313" key="1">
    <source>
        <dbReference type="EMBL" id="PVZ67593.1"/>
    </source>
</evidence>
<name>A0A2V1GS92_9GAMM</name>
<accession>A0A2V1GS92</accession>
<gene>
    <name evidence="1" type="ORF">DC094_14230</name>
</gene>
<keyword evidence="2" id="KW-1185">Reference proteome</keyword>